<evidence type="ECO:0000256" key="1">
    <source>
        <dbReference type="SAM" id="MobiDB-lite"/>
    </source>
</evidence>
<keyword evidence="5" id="KW-1185">Reference proteome</keyword>
<feature type="transmembrane region" description="Helical" evidence="2">
    <location>
        <begin position="161"/>
        <end position="179"/>
    </location>
</feature>
<proteinExistence type="predicted"/>
<keyword evidence="2" id="KW-0472">Membrane</keyword>
<feature type="region of interest" description="Disordered" evidence="1">
    <location>
        <begin position="295"/>
        <end position="328"/>
    </location>
</feature>
<keyword evidence="3" id="KW-0732">Signal</keyword>
<evidence type="ECO:0000313" key="4">
    <source>
        <dbReference type="EMBL" id="QDY80515.1"/>
    </source>
</evidence>
<feature type="signal peptide" evidence="3">
    <location>
        <begin position="1"/>
        <end position="22"/>
    </location>
</feature>
<keyword evidence="2" id="KW-0812">Transmembrane</keyword>
<gene>
    <name evidence="4" type="ORF">FQU76_32855</name>
</gene>
<dbReference type="RefSeq" id="WP_146483908.1">
    <property type="nucleotide sequence ID" value="NZ_CP042266.1"/>
</dbReference>
<keyword evidence="2" id="KW-1133">Transmembrane helix</keyword>
<dbReference type="OrthoDB" id="8481923at2"/>
<accession>A0A5B8JFE4</accession>
<evidence type="ECO:0000256" key="2">
    <source>
        <dbReference type="SAM" id="Phobius"/>
    </source>
</evidence>
<feature type="transmembrane region" description="Helical" evidence="2">
    <location>
        <begin position="272"/>
        <end position="292"/>
    </location>
</feature>
<organism evidence="4 5">
    <name type="scientific">Streptomyces qinzhouensis</name>
    <dbReference type="NCBI Taxonomy" id="2599401"/>
    <lineage>
        <taxon>Bacteria</taxon>
        <taxon>Bacillati</taxon>
        <taxon>Actinomycetota</taxon>
        <taxon>Actinomycetes</taxon>
        <taxon>Kitasatosporales</taxon>
        <taxon>Streptomycetaceae</taxon>
        <taxon>Streptomyces</taxon>
    </lineage>
</organism>
<dbReference type="KEGG" id="sqz:FQU76_32855"/>
<dbReference type="Proteomes" id="UP000320580">
    <property type="component" value="Chromosome"/>
</dbReference>
<dbReference type="EMBL" id="CP042266">
    <property type="protein sequence ID" value="QDY80515.1"/>
    <property type="molecule type" value="Genomic_DNA"/>
</dbReference>
<feature type="transmembrane region" description="Helical" evidence="2">
    <location>
        <begin position="113"/>
        <end position="131"/>
    </location>
</feature>
<dbReference type="AlphaFoldDB" id="A0A5B8JFE4"/>
<feature type="compositionally biased region" description="Basic and acidic residues" evidence="1">
    <location>
        <begin position="296"/>
        <end position="321"/>
    </location>
</feature>
<name>A0A5B8JFE4_9ACTN</name>
<feature type="chain" id="PRO_5023025889" evidence="3">
    <location>
        <begin position="23"/>
        <end position="328"/>
    </location>
</feature>
<feature type="transmembrane region" description="Helical" evidence="2">
    <location>
        <begin position="199"/>
        <end position="218"/>
    </location>
</feature>
<reference evidence="4 5" key="1">
    <citation type="submission" date="2019-07" db="EMBL/GenBank/DDBJ databases">
        <authorList>
            <person name="Zhu P."/>
        </authorList>
    </citation>
    <scope>NUCLEOTIDE SEQUENCE [LARGE SCALE GENOMIC DNA]</scope>
    <source>
        <strain evidence="4 5">SSL-25</strain>
    </source>
</reference>
<evidence type="ECO:0000313" key="5">
    <source>
        <dbReference type="Proteomes" id="UP000320580"/>
    </source>
</evidence>
<protein>
    <submittedName>
        <fullName evidence="4">DUF4184 family protein</fullName>
    </submittedName>
</protein>
<sequence>MPFTLSHPAAVLPLLRRPFVPAALVAGAMAPDVAYFIQSLPFRPTTAVWYEPYFNATTTHSLTDLPTVALPLALALVAAYYLLRGPVTALLPARFAPAPPEGPPSGAGERTRFAVWLLVSALIGIVTHVVWDSFTHVDGYVVTRVDFLRDPVPGGLTVARLLQHLSTAVGLVAVGVHLARGGRRTGREGSAVRTRPARAVRWGATAALALAAAAGAFAQTDSFDSYREQEVSDYSRPIVTDGGNSIGYPTRREPVPWPEIAESMLTHAAKGAGTGLGGALLLYAAAWHLRLVPRGEPGREQRAEASGTHQERGEAERDDGRAPTAPVG</sequence>
<evidence type="ECO:0000256" key="3">
    <source>
        <dbReference type="SAM" id="SignalP"/>
    </source>
</evidence>
<dbReference type="Pfam" id="PF13803">
    <property type="entry name" value="DUF4184"/>
    <property type="match status" value="1"/>
</dbReference>
<feature type="transmembrane region" description="Helical" evidence="2">
    <location>
        <begin position="65"/>
        <end position="83"/>
    </location>
</feature>
<dbReference type="InterPro" id="IPR025238">
    <property type="entry name" value="DUF4184"/>
</dbReference>